<proteinExistence type="predicted"/>
<evidence type="ECO:0000256" key="4">
    <source>
        <dbReference type="ARBA" id="ARBA00022989"/>
    </source>
</evidence>
<keyword evidence="4 6" id="KW-1133">Transmembrane helix</keyword>
<comment type="subcellular location">
    <subcellularLocation>
        <location evidence="1">Cell membrane</location>
        <topology evidence="1">Multi-pass membrane protein</topology>
    </subcellularLocation>
</comment>
<name>A0A4Q7N2S8_9BACT</name>
<keyword evidence="2" id="KW-1003">Cell membrane</keyword>
<evidence type="ECO:0000256" key="5">
    <source>
        <dbReference type="ARBA" id="ARBA00023136"/>
    </source>
</evidence>
<evidence type="ECO:0000256" key="1">
    <source>
        <dbReference type="ARBA" id="ARBA00004651"/>
    </source>
</evidence>
<evidence type="ECO:0000313" key="10">
    <source>
        <dbReference type="Proteomes" id="UP000293874"/>
    </source>
</evidence>
<dbReference type="InterPro" id="IPR051125">
    <property type="entry name" value="ABC-4/HrtB_transporter"/>
</dbReference>
<dbReference type="InterPro" id="IPR025857">
    <property type="entry name" value="MacB_PCD"/>
</dbReference>
<dbReference type="Pfam" id="PF12704">
    <property type="entry name" value="MacB_PCD"/>
    <property type="match status" value="1"/>
</dbReference>
<dbReference type="GO" id="GO:0005886">
    <property type="term" value="C:plasma membrane"/>
    <property type="evidence" value="ECO:0007669"/>
    <property type="project" value="UniProtKB-SubCell"/>
</dbReference>
<keyword evidence="3 6" id="KW-0812">Transmembrane</keyword>
<accession>A0A4Q7N2S8</accession>
<dbReference type="RefSeq" id="WP_130538911.1">
    <property type="nucleotide sequence ID" value="NZ_CP042431.1"/>
</dbReference>
<feature type="domain" description="MacB-like periplasmic core" evidence="8">
    <location>
        <begin position="18"/>
        <end position="198"/>
    </location>
</feature>
<evidence type="ECO:0000313" key="9">
    <source>
        <dbReference type="EMBL" id="RZS74445.1"/>
    </source>
</evidence>
<feature type="transmembrane region" description="Helical" evidence="6">
    <location>
        <begin position="284"/>
        <end position="304"/>
    </location>
</feature>
<protein>
    <submittedName>
        <fullName evidence="9">Putative ABC transport system permease protein</fullName>
    </submittedName>
</protein>
<feature type="transmembrane region" description="Helical" evidence="6">
    <location>
        <begin position="15"/>
        <end position="37"/>
    </location>
</feature>
<evidence type="ECO:0000256" key="3">
    <source>
        <dbReference type="ARBA" id="ARBA00022692"/>
    </source>
</evidence>
<evidence type="ECO:0000256" key="2">
    <source>
        <dbReference type="ARBA" id="ARBA00022475"/>
    </source>
</evidence>
<evidence type="ECO:0000259" key="8">
    <source>
        <dbReference type="Pfam" id="PF12704"/>
    </source>
</evidence>
<dbReference type="AlphaFoldDB" id="A0A4Q7N2S8"/>
<keyword evidence="5 6" id="KW-0472">Membrane</keyword>
<feature type="transmembrane region" description="Helical" evidence="6">
    <location>
        <begin position="375"/>
        <end position="401"/>
    </location>
</feature>
<dbReference type="EMBL" id="SGXA01000001">
    <property type="protein sequence ID" value="RZS74445.1"/>
    <property type="molecule type" value="Genomic_DNA"/>
</dbReference>
<dbReference type="Proteomes" id="UP000293874">
    <property type="component" value="Unassembled WGS sequence"/>
</dbReference>
<feature type="transmembrane region" description="Helical" evidence="6">
    <location>
        <begin position="324"/>
        <end position="355"/>
    </location>
</feature>
<feature type="domain" description="ABC3 transporter permease C-terminal" evidence="7">
    <location>
        <begin position="284"/>
        <end position="399"/>
    </location>
</feature>
<sequence length="410" mass="45222">MILKLAWNNIWQKPLTFLLSWLLLTVSVAIISVLLLFQQHFEKQFSNNISDVDLVIGAKGSPLQLVLSAVFHLDAPTGNISYAEAEKWMRHPYVSTAVPLAYGDSYKGYSIVGTTNSFFQKPGIELLKGKLNSADFEILAGHAIAQKLGLQPGNQFYSAHGNDAHAETHNDHPYTVTGILKPTGDVTDNLLITNLESVWKMHEHGEKHKHEPHNKDALRHQHPQKATDSRELTAVLLKFRSPVAAIQLPRTINEQTGLMAAAPAIEINRLFSLFGIGIDVLKAVGIGIMSLSALSIFVALYNSLKERKYELALMRTMGASRSKLSWLMLLEAGALCVAGMVTGLVLSRIIIWMMADKLQSDYHLDISPFIFQIPGELVLCLLTTGLSLTAALLPAISAWFINISKTLSHE</sequence>
<gene>
    <name evidence="9" type="ORF">EV199_0293</name>
</gene>
<dbReference type="PANTHER" id="PTHR43738:SF2">
    <property type="entry name" value="ABC TRANSPORTER PERMEASE"/>
    <property type="match status" value="1"/>
</dbReference>
<evidence type="ECO:0000259" key="7">
    <source>
        <dbReference type="Pfam" id="PF02687"/>
    </source>
</evidence>
<feature type="transmembrane region" description="Helical" evidence="6">
    <location>
        <begin position="258"/>
        <end position="278"/>
    </location>
</feature>
<dbReference type="PANTHER" id="PTHR43738">
    <property type="entry name" value="ABC TRANSPORTER, MEMBRANE PROTEIN"/>
    <property type="match status" value="1"/>
</dbReference>
<dbReference type="OrthoDB" id="9784014at2"/>
<organism evidence="9 10">
    <name type="scientific">Pseudobacter ginsenosidimutans</name>
    <dbReference type="NCBI Taxonomy" id="661488"/>
    <lineage>
        <taxon>Bacteria</taxon>
        <taxon>Pseudomonadati</taxon>
        <taxon>Bacteroidota</taxon>
        <taxon>Chitinophagia</taxon>
        <taxon>Chitinophagales</taxon>
        <taxon>Chitinophagaceae</taxon>
        <taxon>Pseudobacter</taxon>
    </lineage>
</organism>
<reference evidence="9 10" key="1">
    <citation type="submission" date="2019-02" db="EMBL/GenBank/DDBJ databases">
        <title>Genomic Encyclopedia of Type Strains, Phase IV (KMG-IV): sequencing the most valuable type-strain genomes for metagenomic binning, comparative biology and taxonomic classification.</title>
        <authorList>
            <person name="Goeker M."/>
        </authorList>
    </citation>
    <scope>NUCLEOTIDE SEQUENCE [LARGE SCALE GENOMIC DNA]</scope>
    <source>
        <strain evidence="9 10">DSM 18116</strain>
    </source>
</reference>
<dbReference type="Pfam" id="PF02687">
    <property type="entry name" value="FtsX"/>
    <property type="match status" value="1"/>
</dbReference>
<evidence type="ECO:0000256" key="6">
    <source>
        <dbReference type="SAM" id="Phobius"/>
    </source>
</evidence>
<comment type="caution">
    <text evidence="9">The sequence shown here is derived from an EMBL/GenBank/DDBJ whole genome shotgun (WGS) entry which is preliminary data.</text>
</comment>
<keyword evidence="10" id="KW-1185">Reference proteome</keyword>
<dbReference type="InterPro" id="IPR003838">
    <property type="entry name" value="ABC3_permease_C"/>
</dbReference>